<comment type="similarity">
    <text evidence="2 8">Belongs to the UDP-glucose/GDP-mannose dehydrogenase family.</text>
</comment>
<dbReference type="SUPFAM" id="SSF52413">
    <property type="entry name" value="UDP-glucose/GDP-mannose dehydrogenase C-terminal domain"/>
    <property type="match status" value="1"/>
</dbReference>
<dbReference type="EMBL" id="JAEUAW010000026">
    <property type="protein sequence ID" value="MBW9095731.1"/>
    <property type="molecule type" value="Genomic_DNA"/>
</dbReference>
<evidence type="ECO:0000313" key="11">
    <source>
        <dbReference type="Proteomes" id="UP001196843"/>
    </source>
</evidence>
<sequence>MKIAVVGTGYVGLSNAVILAQHHQVIAVDIDAQRIAELRQRRSPIVDAELEEYLSTKDLDFTATLDADAAYDGADFVVIATPTSYDEVTNFFDTSSVESVVEAVLRANPDAAIVIKSTVPVGFTQRMVKQHPDATIIFSPEFLREGRALYDNLHPSRIVVGDPGPVGRRFADLLLEGAAEEDVPVLLTGPTEAEAIKLFANTYLALRVAYFNELDTFAAVHGLDARHIIEGVGLDPRIGSHYNNPSFGYGGYCLPKDTKQLLANYSDVPQNLIAAIVDANTTRKDFVAADILTRSPRTVGVYRLVMKAGSDNFRSSSIQGIMKRIKAKGVEVIVYEPTLAEDDFFHSEVVRDIDDFKARADVIIANRVTGVLDDVADKVYSRDIYGRD</sequence>
<name>A0ABS7HRY2_9MICO</name>
<dbReference type="PANTHER" id="PTHR43750">
    <property type="entry name" value="UDP-GLUCOSE 6-DEHYDROGENASE TUAD"/>
    <property type="match status" value="1"/>
</dbReference>
<dbReference type="InterPro" id="IPR017476">
    <property type="entry name" value="UDP-Glc/GDP-Man"/>
</dbReference>
<dbReference type="Pfam" id="PF03721">
    <property type="entry name" value="UDPG_MGDP_dh_N"/>
    <property type="match status" value="1"/>
</dbReference>
<dbReference type="InterPro" id="IPR028357">
    <property type="entry name" value="UDPglc_DH_bac"/>
</dbReference>
<dbReference type="InterPro" id="IPR014026">
    <property type="entry name" value="UDP-Glc/GDP-Man_DH_dimer"/>
</dbReference>
<protein>
    <recommendedName>
        <fullName evidence="4 8">UDP-glucose 6-dehydrogenase</fullName>
        <ecNumber evidence="3 8">1.1.1.22</ecNumber>
    </recommendedName>
</protein>
<evidence type="ECO:0000256" key="2">
    <source>
        <dbReference type="ARBA" id="ARBA00006601"/>
    </source>
</evidence>
<keyword evidence="11" id="KW-1185">Reference proteome</keyword>
<dbReference type="InterPro" id="IPR008927">
    <property type="entry name" value="6-PGluconate_DH-like_C_sf"/>
</dbReference>
<dbReference type="Pfam" id="PF00984">
    <property type="entry name" value="UDPG_MGDP_dh"/>
    <property type="match status" value="1"/>
</dbReference>
<dbReference type="PANTHER" id="PTHR43750:SF2">
    <property type="entry name" value="UDP-GLUCOSE 6-DEHYDROGENASE"/>
    <property type="match status" value="1"/>
</dbReference>
<evidence type="ECO:0000256" key="4">
    <source>
        <dbReference type="ARBA" id="ARBA00015132"/>
    </source>
</evidence>
<comment type="caution">
    <text evidence="10">The sequence shown here is derived from an EMBL/GenBank/DDBJ whole genome shotgun (WGS) entry which is preliminary data.</text>
</comment>
<dbReference type="InterPro" id="IPR036220">
    <property type="entry name" value="UDP-Glc/GDP-Man_DH_C_sf"/>
</dbReference>
<evidence type="ECO:0000259" key="9">
    <source>
        <dbReference type="SMART" id="SM00984"/>
    </source>
</evidence>
<feature type="domain" description="UDP-glucose/GDP-mannose dehydrogenase C-terminal" evidence="9">
    <location>
        <begin position="300"/>
        <end position="387"/>
    </location>
</feature>
<evidence type="ECO:0000256" key="6">
    <source>
        <dbReference type="ARBA" id="ARBA00023027"/>
    </source>
</evidence>
<keyword evidence="5 8" id="KW-0560">Oxidoreductase</keyword>
<dbReference type="InterPro" id="IPR001732">
    <property type="entry name" value="UDP-Glc/GDP-Man_DH_N"/>
</dbReference>
<gene>
    <name evidence="10" type="ORF">JNB62_18785</name>
</gene>
<dbReference type="EC" id="1.1.1.22" evidence="3 8"/>
<evidence type="ECO:0000256" key="7">
    <source>
        <dbReference type="ARBA" id="ARBA00047473"/>
    </source>
</evidence>
<dbReference type="Gene3D" id="1.10.1040.10">
    <property type="entry name" value="N-(1-d-carboxylethyl)-l-norvaline Dehydrogenase, domain 2"/>
    <property type="match status" value="1"/>
</dbReference>
<dbReference type="PIRSF" id="PIRSF500134">
    <property type="entry name" value="UDPglc_DH_bac"/>
    <property type="match status" value="1"/>
</dbReference>
<dbReference type="NCBIfam" id="TIGR03026">
    <property type="entry name" value="NDP-sugDHase"/>
    <property type="match status" value="1"/>
</dbReference>
<dbReference type="RefSeq" id="WP_220302411.1">
    <property type="nucleotide sequence ID" value="NZ_JAEUAW010000026.1"/>
</dbReference>
<dbReference type="SUPFAM" id="SSF48179">
    <property type="entry name" value="6-phosphogluconate dehydrogenase C-terminal domain-like"/>
    <property type="match status" value="1"/>
</dbReference>
<dbReference type="SUPFAM" id="SSF51735">
    <property type="entry name" value="NAD(P)-binding Rossmann-fold domains"/>
    <property type="match status" value="1"/>
</dbReference>
<dbReference type="Gene3D" id="3.40.50.720">
    <property type="entry name" value="NAD(P)-binding Rossmann-like Domain"/>
    <property type="match status" value="2"/>
</dbReference>
<dbReference type="Pfam" id="PF03720">
    <property type="entry name" value="UDPG_MGDP_dh_C"/>
    <property type="match status" value="1"/>
</dbReference>
<dbReference type="Proteomes" id="UP001196843">
    <property type="component" value="Unassembled WGS sequence"/>
</dbReference>
<dbReference type="InterPro" id="IPR036291">
    <property type="entry name" value="NAD(P)-bd_dom_sf"/>
</dbReference>
<evidence type="ECO:0000256" key="1">
    <source>
        <dbReference type="ARBA" id="ARBA00004701"/>
    </source>
</evidence>
<evidence type="ECO:0000256" key="3">
    <source>
        <dbReference type="ARBA" id="ARBA00012954"/>
    </source>
</evidence>
<dbReference type="InterPro" id="IPR014027">
    <property type="entry name" value="UDP-Glc/GDP-Man_DH_C"/>
</dbReference>
<comment type="catalytic activity">
    <reaction evidence="7 8">
        <text>UDP-alpha-D-glucose + 2 NAD(+) + H2O = UDP-alpha-D-glucuronate + 2 NADH + 3 H(+)</text>
        <dbReference type="Rhea" id="RHEA:23596"/>
        <dbReference type="ChEBI" id="CHEBI:15377"/>
        <dbReference type="ChEBI" id="CHEBI:15378"/>
        <dbReference type="ChEBI" id="CHEBI:57540"/>
        <dbReference type="ChEBI" id="CHEBI:57945"/>
        <dbReference type="ChEBI" id="CHEBI:58052"/>
        <dbReference type="ChEBI" id="CHEBI:58885"/>
        <dbReference type="EC" id="1.1.1.22"/>
    </reaction>
</comment>
<evidence type="ECO:0000313" key="10">
    <source>
        <dbReference type="EMBL" id="MBW9095731.1"/>
    </source>
</evidence>
<evidence type="ECO:0000256" key="5">
    <source>
        <dbReference type="ARBA" id="ARBA00023002"/>
    </source>
</evidence>
<dbReference type="InterPro" id="IPR013328">
    <property type="entry name" value="6PGD_dom2"/>
</dbReference>
<organism evidence="10 11">
    <name type="scientific">Microbacterium jejuense</name>
    <dbReference type="NCBI Taxonomy" id="1263637"/>
    <lineage>
        <taxon>Bacteria</taxon>
        <taxon>Bacillati</taxon>
        <taxon>Actinomycetota</taxon>
        <taxon>Actinomycetes</taxon>
        <taxon>Micrococcales</taxon>
        <taxon>Microbacteriaceae</taxon>
        <taxon>Microbacterium</taxon>
    </lineage>
</organism>
<keyword evidence="6 8" id="KW-0520">NAD</keyword>
<dbReference type="PIRSF" id="PIRSF000124">
    <property type="entry name" value="UDPglc_GDPman_dh"/>
    <property type="match status" value="1"/>
</dbReference>
<accession>A0ABS7HRY2</accession>
<comment type="pathway">
    <text evidence="1">Nucleotide-sugar biosynthesis; UDP-alpha-D-glucuronate biosynthesis; UDP-alpha-D-glucuronate from UDP-alpha-D-glucose: step 1/1.</text>
</comment>
<proteinExistence type="inferred from homology"/>
<dbReference type="SMART" id="SM00984">
    <property type="entry name" value="UDPG_MGDP_dh_C"/>
    <property type="match status" value="1"/>
</dbReference>
<evidence type="ECO:0000256" key="8">
    <source>
        <dbReference type="PIRNR" id="PIRNR000124"/>
    </source>
</evidence>
<reference evidence="10 11" key="1">
    <citation type="journal article" date="2021" name="MBio">
        <title>Poor Competitiveness of Bradyrhizobium in Pigeon Pea Root Colonization in Indian Soils.</title>
        <authorList>
            <person name="Chalasani D."/>
            <person name="Basu A."/>
            <person name="Pullabhotla S.V.S.R.N."/>
            <person name="Jorrin B."/>
            <person name="Neal A.L."/>
            <person name="Poole P.S."/>
            <person name="Podile A.R."/>
            <person name="Tkacz A."/>
        </authorList>
    </citation>
    <scope>NUCLEOTIDE SEQUENCE [LARGE SCALE GENOMIC DNA]</scope>
    <source>
        <strain evidence="10 11">HU14</strain>
    </source>
</reference>